<keyword evidence="1" id="KW-0472">Membrane</keyword>
<evidence type="ECO:0000313" key="2">
    <source>
        <dbReference type="EMBL" id="ANF22298.1"/>
    </source>
</evidence>
<dbReference type="KEGG" id="tpie:A7C91_03220"/>
<reference evidence="3" key="1">
    <citation type="journal article" date="2016" name="Syst. Appl. Microbiol.">
        <title>Thermococcus piezophilus sp. nov., a novel hyperthermophilic and piezophilic archaeon with a broad pressure range for growth, isolated from a deepest hydrothermal vent at the Mid-Cayman Rise.</title>
        <authorList>
            <person name="Dalmasso C."/>
            <person name="Oger P."/>
            <person name="Selva G."/>
            <person name="Courtine D."/>
            <person name="L'Haridon S."/>
            <person name="Garlaschelli A."/>
            <person name="Roussel E."/>
            <person name="Miyazaki J."/>
            <person name="Reveillaud J."/>
            <person name="Jebbar M."/>
            <person name="Takai K."/>
            <person name="Maignien L."/>
            <person name="Alain K."/>
        </authorList>
    </citation>
    <scope>NUCLEOTIDE SEQUENCE [LARGE SCALE GENOMIC DNA]</scope>
    <source>
        <strain evidence="3">CDGS</strain>
    </source>
</reference>
<evidence type="ECO:0000313" key="3">
    <source>
        <dbReference type="Proteomes" id="UP000076969"/>
    </source>
</evidence>
<feature type="transmembrane region" description="Helical" evidence="1">
    <location>
        <begin position="71"/>
        <end position="90"/>
    </location>
</feature>
<dbReference type="STRING" id="1712654.A7C91_03220"/>
<keyword evidence="1" id="KW-0812">Transmembrane</keyword>
<protein>
    <recommendedName>
        <fullName evidence="4">Hydrogenase</fullName>
    </recommendedName>
</protein>
<feature type="transmembrane region" description="Helical" evidence="1">
    <location>
        <begin position="39"/>
        <end position="59"/>
    </location>
</feature>
<dbReference type="EMBL" id="CP015520">
    <property type="protein sequence ID" value="ANF22298.1"/>
    <property type="molecule type" value="Genomic_DNA"/>
</dbReference>
<sequence>MDENTRVLRDYLIFTVPHVTMLAGAVLGVLLLLGVRPNVALGIFTAFYGFMLLILALVIRPHFSKLTIYKVAVAFFVGLILMGVLLLFYGE</sequence>
<keyword evidence="1" id="KW-1133">Transmembrane helix</keyword>
<proteinExistence type="predicted"/>
<evidence type="ECO:0000256" key="1">
    <source>
        <dbReference type="SAM" id="Phobius"/>
    </source>
</evidence>
<gene>
    <name evidence="2" type="ORF">A7C91_03220</name>
</gene>
<organism evidence="2 3">
    <name type="scientific">Thermococcus piezophilus</name>
    <dbReference type="NCBI Taxonomy" id="1712654"/>
    <lineage>
        <taxon>Archaea</taxon>
        <taxon>Methanobacteriati</taxon>
        <taxon>Methanobacteriota</taxon>
        <taxon>Thermococci</taxon>
        <taxon>Thermococcales</taxon>
        <taxon>Thermococcaceae</taxon>
        <taxon>Thermococcus</taxon>
    </lineage>
</organism>
<accession>A0A172WFT8</accession>
<dbReference type="AlphaFoldDB" id="A0A172WFT8"/>
<name>A0A172WFT8_9EURY</name>
<feature type="transmembrane region" description="Helical" evidence="1">
    <location>
        <begin position="12"/>
        <end position="33"/>
    </location>
</feature>
<dbReference type="OrthoDB" id="86035at2157"/>
<dbReference type="Proteomes" id="UP000076969">
    <property type="component" value="Chromosome"/>
</dbReference>
<evidence type="ECO:0008006" key="4">
    <source>
        <dbReference type="Google" id="ProtNLM"/>
    </source>
</evidence>
<keyword evidence="3" id="KW-1185">Reference proteome</keyword>